<reference evidence="1 2" key="1">
    <citation type="journal article" date="2018" name="Proc. R. Soc. B">
        <title>A non-coding region near Follistatin controls head colour polymorphism in the Gouldian finch.</title>
        <authorList>
            <person name="Toomey M.B."/>
            <person name="Marques C.I."/>
            <person name="Andrade P."/>
            <person name="Araujo P.M."/>
            <person name="Sabatino S."/>
            <person name="Gazda M.A."/>
            <person name="Afonso S."/>
            <person name="Lopes R.J."/>
            <person name="Corbo J.C."/>
            <person name="Carneiro M."/>
        </authorList>
    </citation>
    <scope>NUCLEOTIDE SEQUENCE [LARGE SCALE GENOMIC DNA]</scope>
    <source>
        <strain evidence="1">Red01</strain>
        <tissue evidence="1">Muscle</tissue>
    </source>
</reference>
<accession>A0A3L8S2D1</accession>
<proteinExistence type="predicted"/>
<name>A0A3L8S2D1_CHLGU</name>
<dbReference type="EMBL" id="QUSF01000078">
    <property type="protein sequence ID" value="RLV95322.1"/>
    <property type="molecule type" value="Genomic_DNA"/>
</dbReference>
<gene>
    <name evidence="1" type="ORF">DV515_00012909</name>
</gene>
<dbReference type="OrthoDB" id="9227354at2759"/>
<keyword evidence="2" id="KW-1185">Reference proteome</keyword>
<comment type="caution">
    <text evidence="1">The sequence shown here is derived from an EMBL/GenBank/DDBJ whole genome shotgun (WGS) entry which is preliminary data.</text>
</comment>
<dbReference type="Proteomes" id="UP000276834">
    <property type="component" value="Unassembled WGS sequence"/>
</dbReference>
<evidence type="ECO:0000313" key="1">
    <source>
        <dbReference type="EMBL" id="RLV95322.1"/>
    </source>
</evidence>
<organism evidence="1 2">
    <name type="scientific">Chloebia gouldiae</name>
    <name type="common">Gouldian finch</name>
    <name type="synonym">Erythrura gouldiae</name>
    <dbReference type="NCBI Taxonomy" id="44316"/>
    <lineage>
        <taxon>Eukaryota</taxon>
        <taxon>Metazoa</taxon>
        <taxon>Chordata</taxon>
        <taxon>Craniata</taxon>
        <taxon>Vertebrata</taxon>
        <taxon>Euteleostomi</taxon>
        <taxon>Archelosauria</taxon>
        <taxon>Archosauria</taxon>
        <taxon>Dinosauria</taxon>
        <taxon>Saurischia</taxon>
        <taxon>Theropoda</taxon>
        <taxon>Coelurosauria</taxon>
        <taxon>Aves</taxon>
        <taxon>Neognathae</taxon>
        <taxon>Neoaves</taxon>
        <taxon>Telluraves</taxon>
        <taxon>Australaves</taxon>
        <taxon>Passeriformes</taxon>
        <taxon>Passeroidea</taxon>
        <taxon>Passeridae</taxon>
        <taxon>Chloebia</taxon>
    </lineage>
</organism>
<sequence length="258" mass="27946">MIGEYVTSGKWIRGYQLLRMKELPKNKTATAQATQTSAITAPSHYWRQDSQKPAPEELLLAHTALCGALHGSPLPMTEGSRSTKTARGTCFPAPVSLKKVLKESSPPPMLLSLGMLPSGWMPCSRQYSSQQALPICTPACPTWMEMHSRCGTETHHSAQTRPPLFSNGSAHPGDCQRAKPLKHCPYCLGCAPAEGHWPVLPLPFQQLQTQSLAALTAGLQPPSSLMALLNQPLGPLHSPARCSRSSCTCLRLMESQVS</sequence>
<evidence type="ECO:0000313" key="2">
    <source>
        <dbReference type="Proteomes" id="UP000276834"/>
    </source>
</evidence>
<dbReference type="AlphaFoldDB" id="A0A3L8S2D1"/>
<protein>
    <submittedName>
        <fullName evidence="1">Uncharacterized protein</fullName>
    </submittedName>
</protein>